<keyword evidence="8" id="KW-0175">Coiled coil</keyword>
<evidence type="ECO:0000256" key="7">
    <source>
        <dbReference type="ARBA" id="ARBA00023237"/>
    </source>
</evidence>
<evidence type="ECO:0000256" key="8">
    <source>
        <dbReference type="SAM" id="Coils"/>
    </source>
</evidence>
<keyword evidence="5" id="KW-0732">Signal</keyword>
<evidence type="ECO:0000256" key="4">
    <source>
        <dbReference type="ARBA" id="ARBA00022692"/>
    </source>
</evidence>
<organism evidence="13 14">
    <name type="scientific">Actinobacillus minor NM305</name>
    <dbReference type="NCBI Taxonomy" id="637911"/>
    <lineage>
        <taxon>Bacteria</taxon>
        <taxon>Pseudomonadati</taxon>
        <taxon>Pseudomonadota</taxon>
        <taxon>Gammaproteobacteria</taxon>
        <taxon>Pasteurellales</taxon>
        <taxon>Pasteurellaceae</taxon>
        <taxon>Actinobacillus</taxon>
    </lineage>
</organism>
<feature type="domain" description="Trimeric autotransporter adhesin Trp ring" evidence="12">
    <location>
        <begin position="252"/>
        <end position="301"/>
    </location>
</feature>
<dbReference type="Pfam" id="PF15401">
    <property type="entry name" value="TAA-Trp-ring"/>
    <property type="match status" value="1"/>
</dbReference>
<dbReference type="Gene3D" id="6.20.50.100">
    <property type="match status" value="1"/>
</dbReference>
<feature type="domain" description="Trimeric autotransporter adhesin tryptophan-ring motif" evidence="11">
    <location>
        <begin position="857"/>
        <end position="923"/>
    </location>
</feature>
<sequence>MENPTKAAQEALDAAQKALDEANAGTDEAAKDAAAKDVQAAQKALDKANNQIATAQDVANAINNSGWNVIAEANGGVVSDSNKELVKPSETVSLKAGKNIEIAQDGQNFTFRTSANPEFNSVTVGEPAYQKADGTPVNKVGDKYYTADGQEVAAGDVVKATKPAVNMTAEAAKPATNNGNNQPSTALNITSADGKPTQITGVGSSLNTKAVPTSPTGSSGTTENIDLVDLVGTNTAPINKNAAATVGDLANMGWVVSATGNGYKDAVKNANQVDFVGTGLATVKGETNATTGIRTITVDVNAQNTVESAQTPVVYTDANGNKVTKADDGNFYPADSVVIDGKRYPKGSVKQADGSIVDANGQAVAEVQPIAKDDIIASMNNGDNVTKPTTLSNVGSNLTPTTSGDTLINKDGTTTAGQTPTKAEKAPTNAAKINNNAATVGDVLNAGWNLQGNGSAVDFVKPYDTVNFVDGVGTLVKATSDGATSVIQVDVDKGSINVNTTTGAVTPTNLTALDRAIADATKALDDAKAANPTDPNAQAIKDAEVALAKAEADKAKVLNKVATVEDVASALKNSGFTLKSSAVDTGTKLSGDDELINPGDTVEMVAGKNLTVKQEANGKVTYATKDDVNFNSVEVGKAEPTYKDKDGDELVKVGDNFYKKDAYNAAPEKGDGTKNLENVPTATVDREKSDTVPVKLTSGKGVGTSHTNIAGDKSDKDAPSALSVKDSLGENSQINGIASALDTKEVATKPLTVDKDGKPVADKQTGKDKLVDLTAPTDAAEKAKWESSAVTVGDIANMGWVVSASDNGYTDTVKNANKVDFKGENGISVTGKTTADGVREITVSLEKGEVIGANEGTVKIDGKDTDVVKVGDEYFKKEDIDPTTGKPKEGTTALGNDVVGNNGENVVNNGNKLVDGHTVAKAIQESGFTVGKETDTSGVDFNNSDEKVNPNDELRFADGKGTTVSTGTVKTIDPNGEVSTKTVVKVDVDTVGLTNNANGTVVTPAETLQKAVDAAQDALDALDPKTATAEEQKAAQDALTAAQNELANAGNKIATATDVANAINNSGWMTTAVNATTGATENVVVNPGEAVNYVNGNGTVANVTVSTGTNGKDNVSVSYDVDKGAITPNADGSVVGISAEEAQTLQNNLADAQKALAAVEALGDNAPESVKNAAKAAVYDAEKAIAKVQNKVATVENVVNAINKSGFTLTAQGENGSLVSPGETVDMKNTDGNIKISKSKDNNDVVYNMAPDVKIEKSVTAPTVNANTVNVQGAAGTTALTTVAGGNYNSAGQKIDNTAVPALSVGGNQITNVANGAINATSKDAVNGSQLYTLKNDMNQKLGDVHNRIGKVTRGLRAGVAGAAAIAGLPEIHLAGKSMVAAAASTYKGENAIAVGYSRLSDNSKIKLKLSGSANSRGDLIGTVGVGYAW</sequence>
<feature type="compositionally biased region" description="Polar residues" evidence="9">
    <location>
        <begin position="175"/>
        <end position="211"/>
    </location>
</feature>
<reference evidence="13 14" key="1">
    <citation type="journal article" date="2010" name="Vet. Microbiol.">
        <title>Production of haemolysins by strains of the Actinobacillus minor/porcitonsillarum complex.</title>
        <authorList>
            <person name="Arya G."/>
            <person name="Niven D.F."/>
        </authorList>
    </citation>
    <scope>NUCLEOTIDE SEQUENCE [LARGE SCALE GENOMIC DNA]</scope>
    <source>
        <strain evidence="13 14">NM305</strain>
    </source>
</reference>
<gene>
    <name evidence="13" type="ORF">AM305_01609</name>
</gene>
<dbReference type="EMBL" id="ACQL01000093">
    <property type="protein sequence ID" value="EER47140.1"/>
    <property type="molecule type" value="Genomic_DNA"/>
</dbReference>
<dbReference type="GO" id="GO:0009279">
    <property type="term" value="C:cell outer membrane"/>
    <property type="evidence" value="ECO:0007669"/>
    <property type="project" value="UniProtKB-SubCell"/>
</dbReference>
<dbReference type="Gene3D" id="2.20.25.140">
    <property type="match status" value="2"/>
</dbReference>
<evidence type="ECO:0000313" key="14">
    <source>
        <dbReference type="Proteomes" id="UP000005532"/>
    </source>
</evidence>
<dbReference type="RefSeq" id="WP_005823922.1">
    <property type="nucleotide sequence ID" value="NZ_ACQL01000093.1"/>
</dbReference>
<feature type="compositionally biased region" description="Polar residues" evidence="9">
    <location>
        <begin position="387"/>
        <end position="421"/>
    </location>
</feature>
<dbReference type="SUPFAM" id="SSF101999">
    <property type="entry name" value="Trimeric adhesin"/>
    <property type="match status" value="3"/>
</dbReference>
<dbReference type="InterPro" id="IPR040482">
    <property type="entry name" value="Trp_ring"/>
</dbReference>
<feature type="coiled-coil region" evidence="8">
    <location>
        <begin position="1032"/>
        <end position="1059"/>
    </location>
</feature>
<dbReference type="Gene3D" id="1.20.5.170">
    <property type="match status" value="1"/>
</dbReference>
<feature type="domain" description="Trimeric autotransporter adhesin Trp ring" evidence="12">
    <location>
        <begin position="798"/>
        <end position="845"/>
    </location>
</feature>
<dbReference type="Gene3D" id="3.30.1300.30">
    <property type="entry name" value="GSPII I/J protein-like"/>
    <property type="match status" value="1"/>
</dbReference>
<dbReference type="Pfam" id="PF03895">
    <property type="entry name" value="YadA_anchor"/>
    <property type="match status" value="1"/>
</dbReference>
<dbReference type="InterPro" id="IPR028230">
    <property type="entry name" value="TAA-Trp-ring"/>
</dbReference>
<feature type="region of interest" description="Disordered" evidence="9">
    <location>
        <begin position="173"/>
        <end position="222"/>
    </location>
</feature>
<accession>C5S1V0</accession>
<evidence type="ECO:0000313" key="13">
    <source>
        <dbReference type="EMBL" id="EER47140.1"/>
    </source>
</evidence>
<feature type="coiled-coil region" evidence="8">
    <location>
        <begin position="5"/>
        <end position="65"/>
    </location>
</feature>
<dbReference type="Proteomes" id="UP000005532">
    <property type="component" value="Unassembled WGS sequence"/>
</dbReference>
<evidence type="ECO:0000256" key="1">
    <source>
        <dbReference type="ARBA" id="ARBA00004241"/>
    </source>
</evidence>
<feature type="coiled-coil region" evidence="8">
    <location>
        <begin position="510"/>
        <end position="567"/>
    </location>
</feature>
<feature type="compositionally biased region" description="Basic and acidic residues" evidence="9">
    <location>
        <begin position="944"/>
        <end position="958"/>
    </location>
</feature>
<keyword evidence="3" id="KW-1134">Transmembrane beta strand</keyword>
<feature type="region of interest" description="Disordered" evidence="9">
    <location>
        <begin position="931"/>
        <end position="961"/>
    </location>
</feature>
<keyword evidence="6" id="KW-0472">Membrane</keyword>
<name>C5S1V0_9PAST</name>
<dbReference type="InterPro" id="IPR037174">
    <property type="entry name" value="Trimeric_adhesin"/>
</dbReference>
<dbReference type="InterPro" id="IPR005594">
    <property type="entry name" value="YadA_C"/>
</dbReference>
<evidence type="ECO:0000259" key="11">
    <source>
        <dbReference type="Pfam" id="PF15401"/>
    </source>
</evidence>
<dbReference type="InterPro" id="IPR045584">
    <property type="entry name" value="Pilin-like"/>
</dbReference>
<keyword evidence="4" id="KW-0812">Transmembrane</keyword>
<comment type="subcellular location">
    <subcellularLocation>
        <location evidence="2">Cell outer membrane</location>
    </subcellularLocation>
    <subcellularLocation>
        <location evidence="1">Cell surface</location>
    </subcellularLocation>
</comment>
<comment type="caution">
    <text evidence="13">The sequence shown here is derived from an EMBL/GenBank/DDBJ whole genome shotgun (WGS) entry which is preliminary data.</text>
</comment>
<dbReference type="GO" id="GO:0009986">
    <property type="term" value="C:cell surface"/>
    <property type="evidence" value="ECO:0007669"/>
    <property type="project" value="UniProtKB-SubCell"/>
</dbReference>
<feature type="region of interest" description="Disordered" evidence="9">
    <location>
        <begin position="686"/>
        <end position="722"/>
    </location>
</feature>
<dbReference type="OrthoDB" id="5672862at2"/>
<evidence type="ECO:0000259" key="12">
    <source>
        <dbReference type="Pfam" id="PF18669"/>
    </source>
</evidence>
<evidence type="ECO:0000256" key="2">
    <source>
        <dbReference type="ARBA" id="ARBA00004442"/>
    </source>
</evidence>
<dbReference type="InterPro" id="IPR011049">
    <property type="entry name" value="Serralysin-like_metalloprot_C"/>
</dbReference>
<dbReference type="eggNOG" id="COG5295">
    <property type="taxonomic scope" value="Bacteria"/>
</dbReference>
<evidence type="ECO:0000256" key="9">
    <source>
        <dbReference type="SAM" id="MobiDB-lite"/>
    </source>
</evidence>
<protein>
    <submittedName>
        <fullName evidence="13">Autotransporter adhesin</fullName>
    </submittedName>
</protein>
<proteinExistence type="predicted"/>
<evidence type="ECO:0000256" key="6">
    <source>
        <dbReference type="ARBA" id="ARBA00023136"/>
    </source>
</evidence>
<dbReference type="Gene3D" id="3.90.1780.10">
    <property type="entry name" value="Trimeric adhesin"/>
    <property type="match status" value="7"/>
</dbReference>
<feature type="domain" description="Trimeric autotransporter adhesin YadA-like C-terminal membrane anchor" evidence="10">
    <location>
        <begin position="1374"/>
        <end position="1430"/>
    </location>
</feature>
<dbReference type="SUPFAM" id="SSF101967">
    <property type="entry name" value="Adhesin YadA, collagen-binding domain"/>
    <property type="match status" value="1"/>
</dbReference>
<evidence type="ECO:0000256" key="5">
    <source>
        <dbReference type="ARBA" id="ARBA00022729"/>
    </source>
</evidence>
<evidence type="ECO:0000259" key="10">
    <source>
        <dbReference type="Pfam" id="PF03895"/>
    </source>
</evidence>
<dbReference type="SUPFAM" id="SSF54523">
    <property type="entry name" value="Pili subunits"/>
    <property type="match status" value="1"/>
</dbReference>
<feature type="compositionally biased region" description="Low complexity" evidence="9">
    <location>
        <begin position="212"/>
        <end position="222"/>
    </location>
</feature>
<evidence type="ECO:0000256" key="3">
    <source>
        <dbReference type="ARBA" id="ARBA00022452"/>
    </source>
</evidence>
<feature type="region of interest" description="Disordered" evidence="9">
    <location>
        <begin position="880"/>
        <end position="903"/>
    </location>
</feature>
<keyword evidence="7" id="KW-0998">Cell outer membrane</keyword>
<feature type="region of interest" description="Disordered" evidence="9">
    <location>
        <begin position="387"/>
        <end position="422"/>
    </location>
</feature>
<dbReference type="Pfam" id="PF18669">
    <property type="entry name" value="Trp_ring"/>
    <property type="match status" value="2"/>
</dbReference>